<comment type="caution">
    <text evidence="1">The sequence shown here is derived from an EMBL/GenBank/DDBJ whole genome shotgun (WGS) entry which is preliminary data.</text>
</comment>
<accession>A0ABQ3EJA3</accession>
<name>A0ABQ3EJA3_9HYPH</name>
<keyword evidence="2" id="KW-1185">Reference proteome</keyword>
<organism evidence="1 2">
    <name type="scientific">Pseudovibrio japonicus</name>
    <dbReference type="NCBI Taxonomy" id="366534"/>
    <lineage>
        <taxon>Bacteria</taxon>
        <taxon>Pseudomonadati</taxon>
        <taxon>Pseudomonadota</taxon>
        <taxon>Alphaproteobacteria</taxon>
        <taxon>Hyphomicrobiales</taxon>
        <taxon>Stappiaceae</taxon>
        <taxon>Pseudovibrio</taxon>
    </lineage>
</organism>
<evidence type="ECO:0000313" key="2">
    <source>
        <dbReference type="Proteomes" id="UP000637980"/>
    </source>
</evidence>
<reference evidence="2" key="1">
    <citation type="journal article" date="2019" name="Int. J. Syst. Evol. Microbiol.">
        <title>The Global Catalogue of Microorganisms (GCM) 10K type strain sequencing project: providing services to taxonomists for standard genome sequencing and annotation.</title>
        <authorList>
            <consortium name="The Broad Institute Genomics Platform"/>
            <consortium name="The Broad Institute Genome Sequencing Center for Infectious Disease"/>
            <person name="Wu L."/>
            <person name="Ma J."/>
        </authorList>
    </citation>
    <scope>NUCLEOTIDE SEQUENCE [LARGE SCALE GENOMIC DNA]</scope>
    <source>
        <strain evidence="2">KCTC 12861</strain>
    </source>
</reference>
<gene>
    <name evidence="1" type="ORF">GCM10007094_24030</name>
</gene>
<dbReference type="Pfam" id="PF06995">
    <property type="entry name" value="Phage_P2_GpU"/>
    <property type="match status" value="1"/>
</dbReference>
<proteinExistence type="predicted"/>
<protein>
    <submittedName>
        <fullName evidence="1">Uncharacterized protein</fullName>
    </submittedName>
</protein>
<dbReference type="RefSeq" id="WP_189437046.1">
    <property type="nucleotide sequence ID" value="NZ_BMXE01000004.1"/>
</dbReference>
<evidence type="ECO:0000313" key="1">
    <source>
        <dbReference type="EMBL" id="GHB34148.1"/>
    </source>
</evidence>
<dbReference type="EMBL" id="BMXE01000004">
    <property type="protein sequence ID" value="GHB34148.1"/>
    <property type="molecule type" value="Genomic_DNA"/>
</dbReference>
<dbReference type="Proteomes" id="UP000637980">
    <property type="component" value="Unassembled WGS sequence"/>
</dbReference>
<sequence>MLIGWGPFRLTITGYSFNELVRTTSGRVVSAPVLQAPMPTHLLGAGEDTISLVSTLYPRAQAPMVMAQVAGIRAAIKHQTPFMMLHISGLIFGRYVGVSLKEKHSYIDVNGIPNKVDCELTLKRYNGGAGGLLSAILDIF</sequence>
<dbReference type="InterPro" id="IPR009734">
    <property type="entry name" value="Myoviridae_GpU"/>
</dbReference>